<dbReference type="EMBL" id="FJXR01000058">
    <property type="protein sequence ID" value="CZW49191.1"/>
    <property type="molecule type" value="Genomic_DNA"/>
</dbReference>
<organism evidence="1 2">
    <name type="scientific">Enterobacter cloacae</name>
    <dbReference type="NCBI Taxonomy" id="550"/>
    <lineage>
        <taxon>Bacteria</taxon>
        <taxon>Pseudomonadati</taxon>
        <taxon>Pseudomonadota</taxon>
        <taxon>Gammaproteobacteria</taxon>
        <taxon>Enterobacterales</taxon>
        <taxon>Enterobacteriaceae</taxon>
        <taxon>Enterobacter</taxon>
        <taxon>Enterobacter cloacae complex</taxon>
    </lineage>
</organism>
<dbReference type="InterPro" id="IPR008727">
    <property type="entry name" value="PAAR_motif"/>
</dbReference>
<name>A0A144VBY4_ENTCL</name>
<evidence type="ECO:0000313" key="1">
    <source>
        <dbReference type="EMBL" id="CZW49191.1"/>
    </source>
</evidence>
<reference evidence="1 2" key="1">
    <citation type="submission" date="2016-03" db="EMBL/GenBank/DDBJ databases">
        <authorList>
            <consortium name="Pathogen Informatics"/>
        </authorList>
    </citation>
    <scope>NUCLEOTIDE SEQUENCE [LARGE SCALE GENOMIC DNA]</scope>
    <source>
        <strain evidence="2">e1252</strain>
    </source>
</reference>
<dbReference type="RefSeq" id="WP_074147392.1">
    <property type="nucleotide sequence ID" value="NZ_FJXR01000058.1"/>
</dbReference>
<gene>
    <name evidence="1" type="ORF">SAMEA2273318_04938</name>
</gene>
<sequence>MAKGYYLFRGDKTACGGKIIDGYTDHQFFDKDMACEGHRVTCGKHEGLYRIAGGLDTDDIHGKRIAGTLHSRSSCPCKSRLIPSNWDDDYDFTTESAEENLGLSQIASLPKLPEPIQHAQVAKKHNDYAKTCTPDDNPLRDGVYIWVEVQETGHAFVSVHISNEIFVYTYGRFGRVGTAGLTGDGILLFMKGDDARLYYREELYQREAVVYKINDVGLFSAKSEFKKLWDLGTIPLVTKDMGERTKRNGRVIDEYDLTGSNCTTHTVNAINKAGSHVFDTRYISTTTGIPIEGHEDFTIPTSLKKYLSEKSRDLESMNVIDFTSEFKKQYPNINGFTPTESNFRGKAFEAATEGLSEAGSSTGYSAGSIGGLTCPHD</sequence>
<dbReference type="Proteomes" id="UP000076008">
    <property type="component" value="Unassembled WGS sequence"/>
</dbReference>
<dbReference type="CDD" id="cd14744">
    <property type="entry name" value="PAAR_CT_2"/>
    <property type="match status" value="1"/>
</dbReference>
<dbReference type="AlphaFoldDB" id="A0A144VBY4"/>
<protein>
    <submittedName>
        <fullName evidence="1">Pyocin large subunit</fullName>
    </submittedName>
</protein>
<accession>A0A144VBY4</accession>
<proteinExistence type="predicted"/>
<evidence type="ECO:0000313" key="2">
    <source>
        <dbReference type="Proteomes" id="UP000076008"/>
    </source>
</evidence>
<dbReference type="Pfam" id="PF05488">
    <property type="entry name" value="PAAR_motif"/>
    <property type="match status" value="1"/>
</dbReference>